<gene>
    <name evidence="1" type="ORF">ACFOZ1_15315</name>
</gene>
<accession>A0ABV8VZU3</accession>
<reference evidence="2" key="1">
    <citation type="journal article" date="2019" name="Int. J. Syst. Evol. Microbiol.">
        <title>The Global Catalogue of Microorganisms (GCM) 10K type strain sequencing project: providing services to taxonomists for standard genome sequencing and annotation.</title>
        <authorList>
            <consortium name="The Broad Institute Genomics Platform"/>
            <consortium name="The Broad Institute Genome Sequencing Center for Infectious Disease"/>
            <person name="Wu L."/>
            <person name="Ma J."/>
        </authorList>
    </citation>
    <scope>NUCLEOTIDE SEQUENCE [LARGE SCALE GENOMIC DNA]</scope>
    <source>
        <strain evidence="2">KACC 14058</strain>
    </source>
</reference>
<dbReference type="Proteomes" id="UP001595880">
    <property type="component" value="Unassembled WGS sequence"/>
</dbReference>
<protein>
    <submittedName>
        <fullName evidence="1">Uncharacterized protein</fullName>
    </submittedName>
</protein>
<dbReference type="RefSeq" id="WP_390200680.1">
    <property type="nucleotide sequence ID" value="NZ_JBHSDV010000006.1"/>
</dbReference>
<comment type="caution">
    <text evidence="1">The sequence shown here is derived from an EMBL/GenBank/DDBJ whole genome shotgun (WGS) entry which is preliminary data.</text>
</comment>
<proteinExistence type="predicted"/>
<sequence>MKTHKSRARLLAEEAAIVKEKAEQVKEKWTTRSDEDDSTS</sequence>
<dbReference type="EMBL" id="JBHSDV010000006">
    <property type="protein sequence ID" value="MFC4389150.1"/>
    <property type="molecule type" value="Genomic_DNA"/>
</dbReference>
<evidence type="ECO:0000313" key="1">
    <source>
        <dbReference type="EMBL" id="MFC4389150.1"/>
    </source>
</evidence>
<name>A0ABV8VZU3_9BACI</name>
<keyword evidence="2" id="KW-1185">Reference proteome</keyword>
<evidence type="ECO:0000313" key="2">
    <source>
        <dbReference type="Proteomes" id="UP001595880"/>
    </source>
</evidence>
<organism evidence="1 2">
    <name type="scientific">Gracilibacillus marinus</name>
    <dbReference type="NCBI Taxonomy" id="630535"/>
    <lineage>
        <taxon>Bacteria</taxon>
        <taxon>Bacillati</taxon>
        <taxon>Bacillota</taxon>
        <taxon>Bacilli</taxon>
        <taxon>Bacillales</taxon>
        <taxon>Bacillaceae</taxon>
        <taxon>Gracilibacillus</taxon>
    </lineage>
</organism>